<sequence>MTDDVLHAFEHAYHEPVIFQEEIIGADVRVNMLNGQVLSAHVICKSDASILDYRTDPAYHTGQAQYEPVQLDAATITACDLAMKKLSLRFSGIDLRMTPQGEFVLLECNSMPAFLDIEIKTHSPIADNIIEAMIRGDNMSTHDRSHSMERLSSNRIESRTPIYDKEGYFFDYHQIAEAYWRSELSHEGRTIIKLNDAQQKQFLSETGEVKQFMQLERQSGQLHIIGLW</sequence>
<name>A0ABY3SM06_9BACL</name>
<protein>
    <recommendedName>
        <fullName evidence="3">ATP-grasp domain-containing protein</fullName>
    </recommendedName>
</protein>
<evidence type="ECO:0000313" key="1">
    <source>
        <dbReference type="EMBL" id="UJF34221.1"/>
    </source>
</evidence>
<keyword evidence="2" id="KW-1185">Reference proteome</keyword>
<accession>A0ABY3SM06</accession>
<dbReference type="SUPFAM" id="SSF56059">
    <property type="entry name" value="Glutathione synthetase ATP-binding domain-like"/>
    <property type="match status" value="1"/>
</dbReference>
<dbReference type="EMBL" id="CP090978">
    <property type="protein sequence ID" value="UJF34221.1"/>
    <property type="molecule type" value="Genomic_DNA"/>
</dbReference>
<dbReference type="Proteomes" id="UP001649230">
    <property type="component" value="Chromosome"/>
</dbReference>
<dbReference type="PANTHER" id="PTHR21621">
    <property type="entry name" value="RIBOSOMAL PROTEIN S6 MODIFICATION PROTEIN"/>
    <property type="match status" value="1"/>
</dbReference>
<dbReference type="Gene3D" id="3.30.470.20">
    <property type="entry name" value="ATP-grasp fold, B domain"/>
    <property type="match status" value="1"/>
</dbReference>
<proteinExistence type="predicted"/>
<organism evidence="1 2">
    <name type="scientific">Paenibacillus hexagrammi</name>
    <dbReference type="NCBI Taxonomy" id="2908839"/>
    <lineage>
        <taxon>Bacteria</taxon>
        <taxon>Bacillati</taxon>
        <taxon>Bacillota</taxon>
        <taxon>Bacilli</taxon>
        <taxon>Bacillales</taxon>
        <taxon>Paenibacillaceae</taxon>
        <taxon>Paenibacillus</taxon>
    </lineage>
</organism>
<evidence type="ECO:0008006" key="3">
    <source>
        <dbReference type="Google" id="ProtNLM"/>
    </source>
</evidence>
<evidence type="ECO:0000313" key="2">
    <source>
        <dbReference type="Proteomes" id="UP001649230"/>
    </source>
</evidence>
<dbReference type="RefSeq" id="WP_235120702.1">
    <property type="nucleotide sequence ID" value="NZ_CP090978.1"/>
</dbReference>
<gene>
    <name evidence="1" type="ORF">L0M14_03035</name>
</gene>
<dbReference type="PANTHER" id="PTHR21621:SF0">
    <property type="entry name" value="BETA-CITRYLGLUTAMATE SYNTHASE B-RELATED"/>
    <property type="match status" value="1"/>
</dbReference>
<reference evidence="1 2" key="1">
    <citation type="journal article" date="2024" name="Int. J. Syst. Evol. Microbiol.">
        <title>Paenibacillus hexagrammi sp. nov., a novel bacterium isolated from the gut content of Hexagrammos agrammus.</title>
        <authorList>
            <person name="Jung H.K."/>
            <person name="Kim D.G."/>
            <person name="Zin H."/>
            <person name="Park J."/>
            <person name="Jung H."/>
            <person name="Kim Y.O."/>
            <person name="Kong H.J."/>
            <person name="Kim J.W."/>
            <person name="Kim Y.S."/>
        </authorList>
    </citation>
    <scope>NUCLEOTIDE SEQUENCE [LARGE SCALE GENOMIC DNA]</scope>
    <source>
        <strain evidence="1 2">YPD9-1</strain>
    </source>
</reference>